<evidence type="ECO:0000313" key="2">
    <source>
        <dbReference type="Proteomes" id="UP000805193"/>
    </source>
</evidence>
<organism evidence="1 2">
    <name type="scientific">Ixodes persulcatus</name>
    <name type="common">Taiga tick</name>
    <dbReference type="NCBI Taxonomy" id="34615"/>
    <lineage>
        <taxon>Eukaryota</taxon>
        <taxon>Metazoa</taxon>
        <taxon>Ecdysozoa</taxon>
        <taxon>Arthropoda</taxon>
        <taxon>Chelicerata</taxon>
        <taxon>Arachnida</taxon>
        <taxon>Acari</taxon>
        <taxon>Parasitiformes</taxon>
        <taxon>Ixodida</taxon>
        <taxon>Ixodoidea</taxon>
        <taxon>Ixodidae</taxon>
        <taxon>Ixodinae</taxon>
        <taxon>Ixodes</taxon>
    </lineage>
</organism>
<sequence>MNEDRGPPTTPGRLYRKGYRNLSPISSSNASVASFSSEAESALEDGTNAHASNKDEGDGFTLVGPKEYRRGWTNSADTVVSKESRPASRNTEARLTVLLWPTDKAYVRKFHWVELNAHFDVIAPRQVKEIRVNGRRNVIAVDVHLKDAVPKLLLVKKLGGIPVEARVPWTADHIAGVVRDVDQCLSEEDIHNTMQAPAHILGLRRQGKSTTVRVTFEGKDLPQYVHMGYVRHPVALFVSRPLQCFRCNRMGHIAAVFERERTCAKCSGNHDTSTCKSETARCVNCRREHAATSSECPVLSNEWKVCKQRARSTSTHTEARAALRKQNTDKLASRRGAPPTAASGAHSSEVLARLPKDNFPPLVARRTGAKEMAGNKDVTRFEPTESKRQFFAHVARDAGRKTPSTEETTDAALPRMISRLFRAVRELAQARRQIPEAKFALEVLDADVPTVLQWNCRGFAARHSELTLHLQRYRSPVLVLVEAGLPGKRTLPGGSGHFPIHITVKGCQIVRKDVRSCTNWDVFRAPLGTSHADIETAIVQALQEATHRTCISEWLPNPYLTFLNLQVARTRAQQKYQQRKNPEDKTQFNRVSAKL</sequence>
<dbReference type="EMBL" id="JABSTQ010008839">
    <property type="protein sequence ID" value="KAG0434010.1"/>
    <property type="molecule type" value="Genomic_DNA"/>
</dbReference>
<comment type="caution">
    <text evidence="1">The sequence shown here is derived from an EMBL/GenBank/DDBJ whole genome shotgun (WGS) entry which is preliminary data.</text>
</comment>
<keyword evidence="2" id="KW-1185">Reference proteome</keyword>
<gene>
    <name evidence="1" type="ORF">HPB47_019414</name>
</gene>
<proteinExistence type="predicted"/>
<accession>A0AC60QLS9</accession>
<protein>
    <submittedName>
        <fullName evidence="1">Uncharacterized protein</fullName>
    </submittedName>
</protein>
<dbReference type="Proteomes" id="UP000805193">
    <property type="component" value="Unassembled WGS sequence"/>
</dbReference>
<name>A0AC60QLS9_IXOPE</name>
<reference evidence="1 2" key="1">
    <citation type="journal article" date="2020" name="Cell">
        <title>Large-Scale Comparative Analyses of Tick Genomes Elucidate Their Genetic Diversity and Vector Capacities.</title>
        <authorList>
            <consortium name="Tick Genome and Microbiome Consortium (TIGMIC)"/>
            <person name="Jia N."/>
            <person name="Wang J."/>
            <person name="Shi W."/>
            <person name="Du L."/>
            <person name="Sun Y."/>
            <person name="Zhan W."/>
            <person name="Jiang J.F."/>
            <person name="Wang Q."/>
            <person name="Zhang B."/>
            <person name="Ji P."/>
            <person name="Bell-Sakyi L."/>
            <person name="Cui X.M."/>
            <person name="Yuan T.T."/>
            <person name="Jiang B.G."/>
            <person name="Yang W.F."/>
            <person name="Lam T.T."/>
            <person name="Chang Q.C."/>
            <person name="Ding S.J."/>
            <person name="Wang X.J."/>
            <person name="Zhu J.G."/>
            <person name="Ruan X.D."/>
            <person name="Zhao L."/>
            <person name="Wei J.T."/>
            <person name="Ye R.Z."/>
            <person name="Que T.C."/>
            <person name="Du C.H."/>
            <person name="Zhou Y.H."/>
            <person name="Cheng J.X."/>
            <person name="Dai P.F."/>
            <person name="Guo W.B."/>
            <person name="Han X.H."/>
            <person name="Huang E.J."/>
            <person name="Li L.F."/>
            <person name="Wei W."/>
            <person name="Gao Y.C."/>
            <person name="Liu J.Z."/>
            <person name="Shao H.Z."/>
            <person name="Wang X."/>
            <person name="Wang C.C."/>
            <person name="Yang T.C."/>
            <person name="Huo Q.B."/>
            <person name="Li W."/>
            <person name="Chen H.Y."/>
            <person name="Chen S.E."/>
            <person name="Zhou L.G."/>
            <person name="Ni X.B."/>
            <person name="Tian J.H."/>
            <person name="Sheng Y."/>
            <person name="Liu T."/>
            <person name="Pan Y.S."/>
            <person name="Xia L.Y."/>
            <person name="Li J."/>
            <person name="Zhao F."/>
            <person name="Cao W.C."/>
        </authorList>
    </citation>
    <scope>NUCLEOTIDE SEQUENCE [LARGE SCALE GENOMIC DNA]</scope>
    <source>
        <strain evidence="1">Iper-2018</strain>
    </source>
</reference>
<evidence type="ECO:0000313" key="1">
    <source>
        <dbReference type="EMBL" id="KAG0434010.1"/>
    </source>
</evidence>